<comment type="caution">
    <text evidence="2">The sequence shown here is derived from an EMBL/GenBank/DDBJ whole genome shotgun (WGS) entry which is preliminary data.</text>
</comment>
<dbReference type="AlphaFoldDB" id="A0A9J6CDL8"/>
<protein>
    <submittedName>
        <fullName evidence="2">Uncharacterized protein</fullName>
    </submittedName>
</protein>
<evidence type="ECO:0000313" key="3">
    <source>
        <dbReference type="Proteomes" id="UP001107558"/>
    </source>
</evidence>
<evidence type="ECO:0000313" key="2">
    <source>
        <dbReference type="EMBL" id="KAG5680162.1"/>
    </source>
</evidence>
<proteinExistence type="predicted"/>
<accession>A0A9J6CDL8</accession>
<feature type="signal peptide" evidence="1">
    <location>
        <begin position="1"/>
        <end position="16"/>
    </location>
</feature>
<feature type="chain" id="PRO_5039904080" evidence="1">
    <location>
        <begin position="17"/>
        <end position="339"/>
    </location>
</feature>
<dbReference type="SUPFAM" id="SSF52058">
    <property type="entry name" value="L domain-like"/>
    <property type="match status" value="1"/>
</dbReference>
<evidence type="ECO:0000256" key="1">
    <source>
        <dbReference type="SAM" id="SignalP"/>
    </source>
</evidence>
<dbReference type="EMBL" id="JADBJN010000001">
    <property type="protein sequence ID" value="KAG5680162.1"/>
    <property type="molecule type" value="Genomic_DNA"/>
</dbReference>
<keyword evidence="3" id="KW-1185">Reference proteome</keyword>
<organism evidence="2 3">
    <name type="scientific">Polypedilum vanderplanki</name>
    <name type="common">Sleeping chironomid midge</name>
    <dbReference type="NCBI Taxonomy" id="319348"/>
    <lineage>
        <taxon>Eukaryota</taxon>
        <taxon>Metazoa</taxon>
        <taxon>Ecdysozoa</taxon>
        <taxon>Arthropoda</taxon>
        <taxon>Hexapoda</taxon>
        <taxon>Insecta</taxon>
        <taxon>Pterygota</taxon>
        <taxon>Neoptera</taxon>
        <taxon>Endopterygota</taxon>
        <taxon>Diptera</taxon>
        <taxon>Nematocera</taxon>
        <taxon>Chironomoidea</taxon>
        <taxon>Chironomidae</taxon>
        <taxon>Chironominae</taxon>
        <taxon>Polypedilum</taxon>
        <taxon>Polypedilum</taxon>
    </lineage>
</organism>
<gene>
    <name evidence="2" type="ORF">PVAND_009687</name>
</gene>
<dbReference type="OrthoDB" id="7749982at2759"/>
<dbReference type="Proteomes" id="UP001107558">
    <property type="component" value="Chromosome 1"/>
</dbReference>
<name>A0A9J6CDL8_POLVA</name>
<sequence>MKFLIILAFVISLTKAKVHLDCTFGYSSYNNVLGTVYKCSSVPVLIGGGGQSITSVTGNHLQDMTDSNVQLLFLSGSGALSFVPRAISLFFPNIIALEMINTGLEILNGDEFIDFPQLQFLSITQSILIRISGDLFLPTPNVVYVQFQSNLIKHVGQNLFAPLNPSNMNYVGFRFNWCINQEATNPTQIATLIEILKELCPDGENLETTTVIITLETDTTEDITTEIIDTTTTIFETTIEQIRTTADTTTTNDFEYDTKTEEPTDDDLTTITTENSCGIGSIDERVCLLEDKNEILEAKVFNLERNNEEIQTIVNYLQIEMEKVKIELLKLTTNPCACK</sequence>
<reference evidence="2" key="1">
    <citation type="submission" date="2021-03" db="EMBL/GenBank/DDBJ databases">
        <title>Chromosome level genome of the anhydrobiotic midge Polypedilum vanderplanki.</title>
        <authorList>
            <person name="Yoshida Y."/>
            <person name="Kikawada T."/>
            <person name="Gusev O."/>
        </authorList>
    </citation>
    <scope>NUCLEOTIDE SEQUENCE</scope>
    <source>
        <strain evidence="2">NIAS01</strain>
        <tissue evidence="2">Whole body or cell culture</tissue>
    </source>
</reference>
<keyword evidence="1" id="KW-0732">Signal</keyword>